<dbReference type="InterPro" id="IPR043129">
    <property type="entry name" value="ATPase_NBD"/>
</dbReference>
<reference evidence="10" key="2">
    <citation type="journal article" date="2021" name="PeerJ">
        <title>Extensive microbial diversity within the chicken gut microbiome revealed by metagenomics and culture.</title>
        <authorList>
            <person name="Gilroy R."/>
            <person name="Ravi A."/>
            <person name="Getino M."/>
            <person name="Pursley I."/>
            <person name="Horton D.L."/>
            <person name="Alikhan N.F."/>
            <person name="Baker D."/>
            <person name="Gharbi K."/>
            <person name="Hall N."/>
            <person name="Watson M."/>
            <person name="Adriaenssens E.M."/>
            <person name="Foster-Nyarko E."/>
            <person name="Jarju S."/>
            <person name="Secka A."/>
            <person name="Antonio M."/>
            <person name="Oren A."/>
            <person name="Chaudhuri R.R."/>
            <person name="La Ragione R."/>
            <person name="Hildebrand F."/>
            <person name="Pallen M.J."/>
        </authorList>
    </citation>
    <scope>NUCLEOTIDE SEQUENCE</scope>
    <source>
        <strain evidence="10">ChiSxjej2B14-8506</strain>
    </source>
</reference>
<comment type="caution">
    <text evidence="10">The sequence shown here is derived from an EMBL/GenBank/DDBJ whole genome shotgun (WGS) entry which is preliminary data.</text>
</comment>
<evidence type="ECO:0000313" key="10">
    <source>
        <dbReference type="EMBL" id="HIU46130.1"/>
    </source>
</evidence>
<comment type="cofactor">
    <cofactor evidence="8">
        <name>Fe(2+)</name>
        <dbReference type="ChEBI" id="CHEBI:29033"/>
    </cofactor>
    <text evidence="8">Binds 1 Fe(2+) ion per subunit.</text>
</comment>
<keyword evidence="4 8" id="KW-0479">Metal-binding</keyword>
<feature type="binding site" evidence="8">
    <location>
        <position position="186"/>
    </location>
    <ligand>
        <name>substrate</name>
    </ligand>
</feature>
<feature type="binding site" evidence="8">
    <location>
        <position position="292"/>
    </location>
    <ligand>
        <name>substrate</name>
    </ligand>
</feature>
<name>A0A9D1S3Z4_9FIRM</name>
<dbReference type="HAMAP" id="MF_01445">
    <property type="entry name" value="TsaD"/>
    <property type="match status" value="1"/>
</dbReference>
<dbReference type="EC" id="2.3.1.234" evidence="8"/>
<evidence type="ECO:0000256" key="3">
    <source>
        <dbReference type="ARBA" id="ARBA00022694"/>
    </source>
</evidence>
<dbReference type="FunFam" id="3.30.420.40:FF:000040">
    <property type="entry name" value="tRNA N6-adenosine threonylcarbamoyltransferase"/>
    <property type="match status" value="1"/>
</dbReference>
<dbReference type="Pfam" id="PF00814">
    <property type="entry name" value="TsaD"/>
    <property type="match status" value="1"/>
</dbReference>
<evidence type="ECO:0000256" key="2">
    <source>
        <dbReference type="ARBA" id="ARBA00022679"/>
    </source>
</evidence>
<feature type="binding site" evidence="8">
    <location>
        <position position="320"/>
    </location>
    <ligand>
        <name>Fe cation</name>
        <dbReference type="ChEBI" id="CHEBI:24875"/>
    </ligand>
</feature>
<dbReference type="NCBIfam" id="TIGR00329">
    <property type="entry name" value="gcp_kae1"/>
    <property type="match status" value="1"/>
</dbReference>
<comment type="function">
    <text evidence="8">Required for the formation of a threonylcarbamoyl group on adenosine at position 37 (t(6)A37) in tRNAs that read codons beginning with adenine. Is involved in the transfer of the threonylcarbamoyl moiety of threonylcarbamoyl-AMP (TC-AMP) to the N6 group of A37, together with TsaE and TsaB. TsaD likely plays a direct catalytic role in this reaction.</text>
</comment>
<dbReference type="Gene3D" id="3.30.420.40">
    <property type="match status" value="2"/>
</dbReference>
<dbReference type="EMBL" id="DVNK01000024">
    <property type="protein sequence ID" value="HIU46130.1"/>
    <property type="molecule type" value="Genomic_DNA"/>
</dbReference>
<dbReference type="GO" id="GO:0002949">
    <property type="term" value="P:tRNA threonylcarbamoyladenosine modification"/>
    <property type="evidence" value="ECO:0007669"/>
    <property type="project" value="UniProtKB-UniRule"/>
</dbReference>
<feature type="binding site" evidence="8">
    <location>
        <position position="203"/>
    </location>
    <ligand>
        <name>substrate</name>
    </ligand>
</feature>
<evidence type="ECO:0000256" key="4">
    <source>
        <dbReference type="ARBA" id="ARBA00022723"/>
    </source>
</evidence>
<evidence type="ECO:0000259" key="9">
    <source>
        <dbReference type="Pfam" id="PF00814"/>
    </source>
</evidence>
<dbReference type="AlphaFoldDB" id="A0A9D1S3Z4"/>
<evidence type="ECO:0000256" key="6">
    <source>
        <dbReference type="ARBA" id="ARBA00023315"/>
    </source>
</evidence>
<comment type="similarity">
    <text evidence="8">Belongs to the KAE1 / TsaD family.</text>
</comment>
<comment type="subcellular location">
    <subcellularLocation>
        <location evidence="8">Cytoplasm</location>
    </subcellularLocation>
</comment>
<dbReference type="NCBIfam" id="TIGR03723">
    <property type="entry name" value="T6A_TsaD_YgjD"/>
    <property type="match status" value="1"/>
</dbReference>
<proteinExistence type="inferred from homology"/>
<evidence type="ECO:0000256" key="7">
    <source>
        <dbReference type="ARBA" id="ARBA00048117"/>
    </source>
</evidence>
<protein>
    <recommendedName>
        <fullName evidence="8">tRNA N6-adenosine threonylcarbamoyltransferase</fullName>
        <ecNumber evidence="8">2.3.1.234</ecNumber>
    </recommendedName>
    <alternativeName>
        <fullName evidence="8">N6-L-threonylcarbamoyladenine synthase</fullName>
        <shortName evidence="8">t(6)A synthase</shortName>
    </alternativeName>
    <alternativeName>
        <fullName evidence="8">t(6)A37 threonylcarbamoyladenosine biosynthesis protein TsaD</fullName>
    </alternativeName>
    <alternativeName>
        <fullName evidence="8">tRNA threonylcarbamoyladenosine biosynthesis protein TsaD</fullName>
    </alternativeName>
</protein>
<evidence type="ECO:0000256" key="8">
    <source>
        <dbReference type="HAMAP-Rule" id="MF_01445"/>
    </source>
</evidence>
<accession>A0A9D1S3Z4</accession>
<feature type="binding site" evidence="8">
    <location>
        <position position="134"/>
    </location>
    <ligand>
        <name>Fe cation</name>
        <dbReference type="ChEBI" id="CHEBI:24875"/>
    </ligand>
</feature>
<keyword evidence="5 8" id="KW-0408">Iron</keyword>
<gene>
    <name evidence="8 10" type="primary">tsaD</name>
    <name evidence="10" type="ORF">IAC59_02605</name>
</gene>
<dbReference type="GO" id="GO:0061711">
    <property type="term" value="F:tRNA N(6)-L-threonylcarbamoyladenine synthase activity"/>
    <property type="evidence" value="ECO:0007669"/>
    <property type="project" value="UniProtKB-EC"/>
</dbReference>
<dbReference type="PANTHER" id="PTHR11735">
    <property type="entry name" value="TRNA N6-ADENOSINE THREONYLCARBAMOYLTRANSFERASE"/>
    <property type="match status" value="1"/>
</dbReference>
<feature type="binding site" evidence="8">
    <location>
        <position position="130"/>
    </location>
    <ligand>
        <name>Fe cation</name>
        <dbReference type="ChEBI" id="CHEBI:24875"/>
    </ligand>
</feature>
<evidence type="ECO:0000256" key="1">
    <source>
        <dbReference type="ARBA" id="ARBA00022490"/>
    </source>
</evidence>
<organism evidence="10 11">
    <name type="scientific">Candidatus Fimadaptatus faecigallinarum</name>
    <dbReference type="NCBI Taxonomy" id="2840814"/>
    <lineage>
        <taxon>Bacteria</taxon>
        <taxon>Bacillati</taxon>
        <taxon>Bacillota</taxon>
        <taxon>Clostridia</taxon>
        <taxon>Eubacteriales</taxon>
        <taxon>Candidatus Fimadaptatus</taxon>
    </lineage>
</organism>
<dbReference type="InterPro" id="IPR017861">
    <property type="entry name" value="KAE1/TsaD"/>
</dbReference>
<reference evidence="10" key="1">
    <citation type="submission" date="2020-10" db="EMBL/GenBank/DDBJ databases">
        <authorList>
            <person name="Gilroy R."/>
        </authorList>
    </citation>
    <scope>NUCLEOTIDE SEQUENCE</scope>
    <source>
        <strain evidence="10">ChiSxjej2B14-8506</strain>
    </source>
</reference>
<evidence type="ECO:0000313" key="11">
    <source>
        <dbReference type="Proteomes" id="UP000824123"/>
    </source>
</evidence>
<dbReference type="InterPro" id="IPR000905">
    <property type="entry name" value="Gcp-like_dom"/>
</dbReference>
<feature type="binding site" evidence="8">
    <location>
        <position position="199"/>
    </location>
    <ligand>
        <name>substrate</name>
    </ligand>
</feature>
<dbReference type="PANTHER" id="PTHR11735:SF6">
    <property type="entry name" value="TRNA N6-ADENOSINE THREONYLCARBAMOYLTRANSFERASE, MITOCHONDRIAL"/>
    <property type="match status" value="1"/>
</dbReference>
<dbReference type="SUPFAM" id="SSF53067">
    <property type="entry name" value="Actin-like ATPase domain"/>
    <property type="match status" value="2"/>
</dbReference>
<dbReference type="PRINTS" id="PR00789">
    <property type="entry name" value="OSIALOPTASE"/>
</dbReference>
<dbReference type="FunFam" id="3.30.420.40:FF:000012">
    <property type="entry name" value="tRNA N6-adenosine threonylcarbamoyltransferase"/>
    <property type="match status" value="1"/>
</dbReference>
<feature type="binding site" evidence="8">
    <location>
        <begin position="153"/>
        <end position="157"/>
    </location>
    <ligand>
        <name>substrate</name>
    </ligand>
</feature>
<dbReference type="InterPro" id="IPR022450">
    <property type="entry name" value="TsaD"/>
</dbReference>
<dbReference type="GO" id="GO:0005506">
    <property type="term" value="F:iron ion binding"/>
    <property type="evidence" value="ECO:0007669"/>
    <property type="project" value="UniProtKB-UniRule"/>
</dbReference>
<feature type="domain" description="Gcp-like" evidence="9">
    <location>
        <begin position="43"/>
        <end position="326"/>
    </location>
</feature>
<dbReference type="CDD" id="cd24133">
    <property type="entry name" value="ASKHA_NBD_TsaD_bac"/>
    <property type="match status" value="1"/>
</dbReference>
<keyword evidence="3 8" id="KW-0819">tRNA processing</keyword>
<comment type="catalytic activity">
    <reaction evidence="7 8">
        <text>L-threonylcarbamoyladenylate + adenosine(37) in tRNA = N(6)-L-threonylcarbamoyladenosine(37) in tRNA + AMP + H(+)</text>
        <dbReference type="Rhea" id="RHEA:37059"/>
        <dbReference type="Rhea" id="RHEA-COMP:10162"/>
        <dbReference type="Rhea" id="RHEA-COMP:10163"/>
        <dbReference type="ChEBI" id="CHEBI:15378"/>
        <dbReference type="ChEBI" id="CHEBI:73682"/>
        <dbReference type="ChEBI" id="CHEBI:74411"/>
        <dbReference type="ChEBI" id="CHEBI:74418"/>
        <dbReference type="ChEBI" id="CHEBI:456215"/>
        <dbReference type="EC" id="2.3.1.234"/>
    </reaction>
</comment>
<sequence length="356" mass="38082">MTYTETAADKARALIEARHARILAIETSCDETSAAVVEDGRRMLSNPIASQIKLHEIYGGVVPEIASRMHVEAVDAMVDQALERAGCSLDDIDAIAVTQGPGLVGALLTGVAAAKALALGRELPLVAVNHIEGHVSANYIAHPELEPPFLCLVVSGGHTHLVVVRDYGVYELVGQTVDDAAGEAFDKVARILGLPYPGGPKLDEAARDGRDDEYEFPRPLVKGTMNFSFSGIKTAAINLSHKLAQQGVELNRADFAASYRRRVVEALVERTEEAARLTGMTRIAMAGGVSANSLLRAEMQRMCAQHGYAAYMPPLLLCTDNAAMIGSAAFYRLMRGELAGLDLNAVPMLSLDMSAR</sequence>
<keyword evidence="1 8" id="KW-0963">Cytoplasm</keyword>
<evidence type="ECO:0000256" key="5">
    <source>
        <dbReference type="ARBA" id="ARBA00023004"/>
    </source>
</evidence>
<keyword evidence="2 8" id="KW-0808">Transferase</keyword>
<keyword evidence="6 8" id="KW-0012">Acyltransferase</keyword>
<dbReference type="GO" id="GO:0005737">
    <property type="term" value="C:cytoplasm"/>
    <property type="evidence" value="ECO:0007669"/>
    <property type="project" value="UniProtKB-SubCell"/>
</dbReference>
<dbReference type="Proteomes" id="UP000824123">
    <property type="component" value="Unassembled WGS sequence"/>
</dbReference>